<protein>
    <recommendedName>
        <fullName evidence="3">Helix-turn-helix domain-containing protein</fullName>
    </recommendedName>
</protein>
<dbReference type="EMBL" id="CTRP01000005">
    <property type="protein sequence ID" value="CQR71650.1"/>
    <property type="molecule type" value="Genomic_DNA"/>
</dbReference>
<name>A0A0U1KW21_9FIRM</name>
<proteinExistence type="predicted"/>
<organism evidence="1 2">
    <name type="scientific">Sporomusa ovata</name>
    <dbReference type="NCBI Taxonomy" id="2378"/>
    <lineage>
        <taxon>Bacteria</taxon>
        <taxon>Bacillati</taxon>
        <taxon>Bacillota</taxon>
        <taxon>Negativicutes</taxon>
        <taxon>Selenomonadales</taxon>
        <taxon>Sporomusaceae</taxon>
        <taxon>Sporomusa</taxon>
    </lineage>
</organism>
<evidence type="ECO:0000313" key="2">
    <source>
        <dbReference type="Proteomes" id="UP000049855"/>
    </source>
</evidence>
<evidence type="ECO:0000313" key="1">
    <source>
        <dbReference type="EMBL" id="CQR71650.1"/>
    </source>
</evidence>
<reference evidence="2" key="1">
    <citation type="submission" date="2015-03" db="EMBL/GenBank/DDBJ databases">
        <authorList>
            <person name="Nijsse Bart"/>
        </authorList>
    </citation>
    <scope>NUCLEOTIDE SEQUENCE [LARGE SCALE GENOMIC DNA]</scope>
</reference>
<keyword evidence="2" id="KW-1185">Reference proteome</keyword>
<dbReference type="RefSeq" id="WP_021168733.1">
    <property type="nucleotide sequence ID" value="NZ_CTRP01000005.1"/>
</dbReference>
<dbReference type="Proteomes" id="UP000049855">
    <property type="component" value="Unassembled WGS sequence"/>
</dbReference>
<sequence>MPKQITIKQAAEIMGKCQQFVRVGLQRGLLPFGTAVKVHTRWNYYISPKMFYEYVGDAKGGESS</sequence>
<dbReference type="AlphaFoldDB" id="A0A0U1KW21"/>
<gene>
    <name evidence="1" type="ORF">SpAn4DRAFT_3516</name>
</gene>
<accession>A0A0U1KW21</accession>
<evidence type="ECO:0008006" key="3">
    <source>
        <dbReference type="Google" id="ProtNLM"/>
    </source>
</evidence>